<dbReference type="InterPro" id="IPR052057">
    <property type="entry name" value="IS150/IS1296_orfA-like"/>
</dbReference>
<evidence type="ECO:0000259" key="2">
    <source>
        <dbReference type="Pfam" id="PF13518"/>
    </source>
</evidence>
<comment type="similarity">
    <text evidence="1">Belongs to the IS150/IS1296 orfA family.</text>
</comment>
<gene>
    <name evidence="3" type="ORF">SAMN02910323_1594</name>
</gene>
<dbReference type="PANTHER" id="PTHR33795">
    <property type="entry name" value="INSERTION ELEMENT IS150 PROTEIN INSJ"/>
    <property type="match status" value="1"/>
</dbReference>
<sequence length="83" mass="9771">MAKYSAEFKCKVVQEYLNGDIGYTALTKKYEIPAKRLIQEWVGKYRAMGKDGLQRSRKKEIYSFQFKVNAVELYLSTEISYQE</sequence>
<dbReference type="Proteomes" id="UP000182958">
    <property type="component" value="Unassembled WGS sequence"/>
</dbReference>
<reference evidence="4" key="1">
    <citation type="submission" date="2016-11" db="EMBL/GenBank/DDBJ databases">
        <authorList>
            <person name="Varghese N."/>
            <person name="Submissions S."/>
        </authorList>
    </citation>
    <scope>NUCLEOTIDE SEQUENCE [LARGE SCALE GENOMIC DNA]</scope>
    <source>
        <strain evidence="4">C3</strain>
    </source>
</reference>
<dbReference type="AlphaFoldDB" id="A0A1K1NZ93"/>
<accession>A0A1K1NZ93</accession>
<feature type="non-terminal residue" evidence="3">
    <location>
        <position position="83"/>
    </location>
</feature>
<dbReference type="Pfam" id="PF13518">
    <property type="entry name" value="HTH_28"/>
    <property type="match status" value="1"/>
</dbReference>
<dbReference type="InterPro" id="IPR010921">
    <property type="entry name" value="Trp_repressor/repl_initiator"/>
</dbReference>
<organism evidence="3 4">
    <name type="scientific">Selenomonas ruminantium</name>
    <dbReference type="NCBI Taxonomy" id="971"/>
    <lineage>
        <taxon>Bacteria</taxon>
        <taxon>Bacillati</taxon>
        <taxon>Bacillota</taxon>
        <taxon>Negativicutes</taxon>
        <taxon>Selenomonadales</taxon>
        <taxon>Selenomonadaceae</taxon>
        <taxon>Selenomonas</taxon>
    </lineage>
</organism>
<proteinExistence type="inferred from homology"/>
<dbReference type="EMBL" id="FPJA01000007">
    <property type="protein sequence ID" value="SFW39726.1"/>
    <property type="molecule type" value="Genomic_DNA"/>
</dbReference>
<keyword evidence="4" id="KW-1185">Reference proteome</keyword>
<dbReference type="GO" id="GO:0043565">
    <property type="term" value="F:sequence-specific DNA binding"/>
    <property type="evidence" value="ECO:0007669"/>
    <property type="project" value="InterPro"/>
</dbReference>
<evidence type="ECO:0000313" key="4">
    <source>
        <dbReference type="Proteomes" id="UP000182958"/>
    </source>
</evidence>
<dbReference type="Gene3D" id="1.10.10.10">
    <property type="entry name" value="Winged helix-like DNA-binding domain superfamily/Winged helix DNA-binding domain"/>
    <property type="match status" value="1"/>
</dbReference>
<name>A0A1K1NZ93_SELRU</name>
<protein>
    <submittedName>
        <fullName evidence="3">Transposase and inactivated derivatives</fullName>
    </submittedName>
</protein>
<dbReference type="RefSeq" id="WP_143142248.1">
    <property type="nucleotide sequence ID" value="NZ_FPJA01000007.1"/>
</dbReference>
<dbReference type="InterPro" id="IPR055247">
    <property type="entry name" value="InsJ-like_HTH"/>
</dbReference>
<dbReference type="SUPFAM" id="SSF48295">
    <property type="entry name" value="TrpR-like"/>
    <property type="match status" value="1"/>
</dbReference>
<dbReference type="InterPro" id="IPR036388">
    <property type="entry name" value="WH-like_DNA-bd_sf"/>
</dbReference>
<feature type="domain" description="Insertion element IS150 protein InsJ-like helix-turn-helix" evidence="2">
    <location>
        <begin position="9"/>
        <end position="58"/>
    </location>
</feature>
<evidence type="ECO:0000313" key="3">
    <source>
        <dbReference type="EMBL" id="SFW39726.1"/>
    </source>
</evidence>
<dbReference type="PANTHER" id="PTHR33795:SF1">
    <property type="entry name" value="INSERTION ELEMENT IS150 PROTEIN INSJ"/>
    <property type="match status" value="1"/>
</dbReference>
<evidence type="ECO:0000256" key="1">
    <source>
        <dbReference type="ARBA" id="ARBA00038232"/>
    </source>
</evidence>